<keyword evidence="7" id="KW-0547">Nucleotide-binding</keyword>
<dbReference type="InterPro" id="IPR003442">
    <property type="entry name" value="T6A_TsaE"/>
</dbReference>
<evidence type="ECO:0000313" key="12">
    <source>
        <dbReference type="Proteomes" id="UP000216052"/>
    </source>
</evidence>
<evidence type="ECO:0000256" key="10">
    <source>
        <dbReference type="ARBA" id="ARBA00032441"/>
    </source>
</evidence>
<protein>
    <recommendedName>
        <fullName evidence="3">tRNA threonylcarbamoyladenosine biosynthesis protein TsaE</fullName>
    </recommendedName>
    <alternativeName>
        <fullName evidence="10">t(6)A37 threonylcarbamoyladenosine biosynthesis protein TsaE</fullName>
    </alternativeName>
</protein>
<evidence type="ECO:0000256" key="7">
    <source>
        <dbReference type="ARBA" id="ARBA00022741"/>
    </source>
</evidence>
<dbReference type="InterPro" id="IPR027417">
    <property type="entry name" value="P-loop_NTPase"/>
</dbReference>
<evidence type="ECO:0000256" key="9">
    <source>
        <dbReference type="ARBA" id="ARBA00022842"/>
    </source>
</evidence>
<evidence type="ECO:0000256" key="6">
    <source>
        <dbReference type="ARBA" id="ARBA00022723"/>
    </source>
</evidence>
<dbReference type="RefSeq" id="WP_093795895.1">
    <property type="nucleotide sequence ID" value="NZ_CP155571.1"/>
</dbReference>
<evidence type="ECO:0000313" key="11">
    <source>
        <dbReference type="EMBL" id="XFO71406.1"/>
    </source>
</evidence>
<comment type="similarity">
    <text evidence="2">Belongs to the TsaE family.</text>
</comment>
<dbReference type="PANTHER" id="PTHR33540">
    <property type="entry name" value="TRNA THREONYLCARBAMOYLADENOSINE BIOSYNTHESIS PROTEIN TSAE"/>
    <property type="match status" value="1"/>
</dbReference>
<reference evidence="11" key="1">
    <citation type="submission" date="2024-05" db="EMBL/GenBank/DDBJ databases">
        <title>Isolation and characterization of Sporomusa carbonis sp. nov., a carboxydotrophic hydrogenogen in the genus of Sporomusa isolated from a charcoal burning pile.</title>
        <authorList>
            <person name="Boeer T."/>
            <person name="Rosenbaum F."/>
            <person name="Eysell L."/>
            <person name="Mueller V."/>
            <person name="Daniel R."/>
            <person name="Poehlein A."/>
        </authorList>
    </citation>
    <scope>NUCLEOTIDE SEQUENCE [LARGE SCALE GENOMIC DNA]</scope>
    <source>
        <strain evidence="11">DSM 3132</strain>
    </source>
</reference>
<organism evidence="11 12">
    <name type="scientific">Sporomusa acidovorans (strain ATCC 49682 / DSM 3132 / Mol)</name>
    <dbReference type="NCBI Taxonomy" id="1123286"/>
    <lineage>
        <taxon>Bacteria</taxon>
        <taxon>Bacillati</taxon>
        <taxon>Bacillota</taxon>
        <taxon>Negativicutes</taxon>
        <taxon>Selenomonadales</taxon>
        <taxon>Sporomusaceae</taxon>
        <taxon>Sporomusa</taxon>
    </lineage>
</organism>
<proteinExistence type="inferred from homology"/>
<dbReference type="Proteomes" id="UP000216052">
    <property type="component" value="Chromosome"/>
</dbReference>
<name>A0ABZ3IZV0_SPOA4</name>
<gene>
    <name evidence="11" type="primary">tsaE</name>
    <name evidence="11" type="ORF">SPACI_014210</name>
</gene>
<evidence type="ECO:0000256" key="4">
    <source>
        <dbReference type="ARBA" id="ARBA00022490"/>
    </source>
</evidence>
<dbReference type="PANTHER" id="PTHR33540:SF2">
    <property type="entry name" value="TRNA THREONYLCARBAMOYLADENOSINE BIOSYNTHESIS PROTEIN TSAE"/>
    <property type="match status" value="1"/>
</dbReference>
<dbReference type="NCBIfam" id="TIGR00150">
    <property type="entry name" value="T6A_YjeE"/>
    <property type="match status" value="1"/>
</dbReference>
<keyword evidence="9" id="KW-0460">Magnesium</keyword>
<evidence type="ECO:0000256" key="2">
    <source>
        <dbReference type="ARBA" id="ARBA00007599"/>
    </source>
</evidence>
<keyword evidence="5" id="KW-0819">tRNA processing</keyword>
<sequence length="163" mass="17991">MLVYKTASADATYDFGQDLAKVLKAGDILCLSGNLGAGKTLLTQGIAAGLRVTDAVGSPTFTVLNVYAGSTGKQELAVYHFDLYRLEHPAELADIGFEYYVDAGGVAIIEWPEKFLEFLPDERLWLTIEYGDSANERIIRIKAEGKRYETLCEELKQVAHSCY</sequence>
<evidence type="ECO:0000256" key="1">
    <source>
        <dbReference type="ARBA" id="ARBA00004496"/>
    </source>
</evidence>
<keyword evidence="6" id="KW-0479">Metal-binding</keyword>
<dbReference type="Pfam" id="PF02367">
    <property type="entry name" value="TsaE"/>
    <property type="match status" value="1"/>
</dbReference>
<keyword evidence="12" id="KW-1185">Reference proteome</keyword>
<dbReference type="EMBL" id="CP155571">
    <property type="protein sequence ID" value="XFO71406.1"/>
    <property type="molecule type" value="Genomic_DNA"/>
</dbReference>
<evidence type="ECO:0000256" key="8">
    <source>
        <dbReference type="ARBA" id="ARBA00022840"/>
    </source>
</evidence>
<dbReference type="Gene3D" id="3.40.50.300">
    <property type="entry name" value="P-loop containing nucleotide triphosphate hydrolases"/>
    <property type="match status" value="1"/>
</dbReference>
<dbReference type="SUPFAM" id="SSF52540">
    <property type="entry name" value="P-loop containing nucleoside triphosphate hydrolases"/>
    <property type="match status" value="1"/>
</dbReference>
<evidence type="ECO:0000256" key="3">
    <source>
        <dbReference type="ARBA" id="ARBA00019010"/>
    </source>
</evidence>
<keyword evidence="4" id="KW-0963">Cytoplasm</keyword>
<keyword evidence="8" id="KW-0067">ATP-binding</keyword>
<comment type="subcellular location">
    <subcellularLocation>
        <location evidence="1">Cytoplasm</location>
    </subcellularLocation>
</comment>
<evidence type="ECO:0000256" key="5">
    <source>
        <dbReference type="ARBA" id="ARBA00022694"/>
    </source>
</evidence>
<accession>A0ABZ3IZV0</accession>